<dbReference type="NCBIfam" id="NF005468">
    <property type="entry name" value="PRK07062.1"/>
    <property type="match status" value="1"/>
</dbReference>
<dbReference type="OrthoDB" id="9803333at2"/>
<evidence type="ECO:0000256" key="1">
    <source>
        <dbReference type="ARBA" id="ARBA00006484"/>
    </source>
</evidence>
<gene>
    <name evidence="2" type="ORF">GARC_2095</name>
</gene>
<accession>K6YLL9</accession>
<comment type="caution">
    <text evidence="2">The sequence shown here is derived from an EMBL/GenBank/DDBJ whole genome shotgun (WGS) entry which is preliminary data.</text>
</comment>
<dbReference type="InterPro" id="IPR002347">
    <property type="entry name" value="SDR_fam"/>
</dbReference>
<sequence length="268" mass="28784">MDLGLKNKTVVVTGGTSGIGLATVKLLLAEGANVAFCARNESTIAETLTQLESQYPESNILAHCCDVLDKDQLATFANAIEKRFGHINALINNAGGGRVSKFVDTTDEAWLSELNLKFFGVIYPTQALLPLLEGSVDASIVCVNSLLALQPEPHMVATSAARAGLLNLVQSMAKEFACKGIRVNSILLGTIESGQWQKRYAHAKFLNEPNTESYQTWLGHLAKQKNIPLARFGHPEEPAKALLYLASPASSYTTGSTIDVSGGMNKHI</sequence>
<dbReference type="PANTHER" id="PTHR42879:SF6">
    <property type="entry name" value="NADPH-DEPENDENT REDUCTASE BACG"/>
    <property type="match status" value="1"/>
</dbReference>
<dbReference type="CDD" id="cd05344">
    <property type="entry name" value="BKR_like_SDR_like"/>
    <property type="match status" value="1"/>
</dbReference>
<proteinExistence type="inferred from homology"/>
<comment type="similarity">
    <text evidence="1">Belongs to the short-chain dehydrogenases/reductases (SDR) family.</text>
</comment>
<reference evidence="2 3" key="1">
    <citation type="journal article" date="2017" name="Antonie Van Leeuwenhoek">
        <title>Rhizobium rhizosphaerae sp. nov., a novel species isolated from rice rhizosphere.</title>
        <authorList>
            <person name="Zhao J.J."/>
            <person name="Zhang J."/>
            <person name="Zhang R.J."/>
            <person name="Zhang C.W."/>
            <person name="Yin H.Q."/>
            <person name="Zhang X.X."/>
        </authorList>
    </citation>
    <scope>NUCLEOTIDE SEQUENCE [LARGE SCALE GENOMIC DNA]</scope>
    <source>
        <strain evidence="2 3">BSs20135</strain>
    </source>
</reference>
<dbReference type="Pfam" id="PF13561">
    <property type="entry name" value="adh_short_C2"/>
    <property type="match status" value="1"/>
</dbReference>
<dbReference type="eggNOG" id="COG1028">
    <property type="taxonomic scope" value="Bacteria"/>
</dbReference>
<dbReference type="InterPro" id="IPR050259">
    <property type="entry name" value="SDR"/>
</dbReference>
<name>K6YLL9_9ALTE</name>
<dbReference type="PANTHER" id="PTHR42879">
    <property type="entry name" value="3-OXOACYL-(ACYL-CARRIER-PROTEIN) REDUCTASE"/>
    <property type="match status" value="1"/>
</dbReference>
<dbReference type="PRINTS" id="PR00081">
    <property type="entry name" value="GDHRDH"/>
</dbReference>
<keyword evidence="3" id="KW-1185">Reference proteome</keyword>
<dbReference type="InterPro" id="IPR036291">
    <property type="entry name" value="NAD(P)-bd_dom_sf"/>
</dbReference>
<dbReference type="AlphaFoldDB" id="K6YLL9"/>
<dbReference type="FunFam" id="3.40.50.720:FF:000084">
    <property type="entry name" value="Short-chain dehydrogenase reductase"/>
    <property type="match status" value="1"/>
</dbReference>
<dbReference type="Proteomes" id="UP000006327">
    <property type="component" value="Unassembled WGS sequence"/>
</dbReference>
<evidence type="ECO:0000313" key="2">
    <source>
        <dbReference type="EMBL" id="GAC19062.1"/>
    </source>
</evidence>
<dbReference type="STRING" id="493475.GARC_2095"/>
<dbReference type="RefSeq" id="WP_007619470.1">
    <property type="nucleotide sequence ID" value="NZ_BAEO01000027.1"/>
</dbReference>
<protein>
    <submittedName>
        <fullName evidence="2">Short chain dehydrogenase</fullName>
    </submittedName>
</protein>
<evidence type="ECO:0000313" key="3">
    <source>
        <dbReference type="Proteomes" id="UP000006327"/>
    </source>
</evidence>
<dbReference type="Gene3D" id="3.40.50.720">
    <property type="entry name" value="NAD(P)-binding Rossmann-like Domain"/>
    <property type="match status" value="1"/>
</dbReference>
<organism evidence="2 3">
    <name type="scientific">Paraglaciecola arctica BSs20135</name>
    <dbReference type="NCBI Taxonomy" id="493475"/>
    <lineage>
        <taxon>Bacteria</taxon>
        <taxon>Pseudomonadati</taxon>
        <taxon>Pseudomonadota</taxon>
        <taxon>Gammaproteobacteria</taxon>
        <taxon>Alteromonadales</taxon>
        <taxon>Alteromonadaceae</taxon>
        <taxon>Paraglaciecola</taxon>
    </lineage>
</organism>
<dbReference type="SUPFAM" id="SSF51735">
    <property type="entry name" value="NAD(P)-binding Rossmann-fold domains"/>
    <property type="match status" value="1"/>
</dbReference>
<dbReference type="EMBL" id="BAEO01000027">
    <property type="protein sequence ID" value="GAC19062.1"/>
    <property type="molecule type" value="Genomic_DNA"/>
</dbReference>